<evidence type="ECO:0000256" key="5">
    <source>
        <dbReference type="ARBA" id="ARBA00022801"/>
    </source>
</evidence>
<feature type="binding site" evidence="8">
    <location>
        <position position="84"/>
    </location>
    <ligand>
        <name>Mg(2+)</name>
        <dbReference type="ChEBI" id="CHEBI:18420"/>
        <label>1</label>
        <note>catalytic</note>
    </ligand>
</feature>
<dbReference type="Gene3D" id="3.40.190.80">
    <property type="match status" value="1"/>
</dbReference>
<dbReference type="InterPro" id="IPR022337">
    <property type="entry name" value="Inositol_monophosphatase_SuhB"/>
</dbReference>
<dbReference type="GO" id="GO:0008934">
    <property type="term" value="F:inositol monophosphate 1-phosphatase activity"/>
    <property type="evidence" value="ECO:0007669"/>
    <property type="project" value="InterPro"/>
</dbReference>
<dbReference type="RefSeq" id="WP_111568456.1">
    <property type="nucleotide sequence ID" value="NZ_PIPK01000003.1"/>
</dbReference>
<dbReference type="GO" id="GO:0046854">
    <property type="term" value="P:phosphatidylinositol phosphate biosynthetic process"/>
    <property type="evidence" value="ECO:0007669"/>
    <property type="project" value="InterPro"/>
</dbReference>
<feature type="binding site" evidence="8">
    <location>
        <position position="87"/>
    </location>
    <ligand>
        <name>Mg(2+)</name>
        <dbReference type="ChEBI" id="CHEBI:18420"/>
        <label>1</label>
        <note>catalytic</note>
    </ligand>
</feature>
<dbReference type="EMBL" id="QLMD01000002">
    <property type="protein sequence ID" value="RAK00661.1"/>
    <property type="molecule type" value="Genomic_DNA"/>
</dbReference>
<dbReference type="NCBIfam" id="NF008027">
    <property type="entry name" value="PRK10757.1"/>
    <property type="match status" value="1"/>
</dbReference>
<evidence type="ECO:0000313" key="11">
    <source>
        <dbReference type="EMBL" id="RUO27331.1"/>
    </source>
</evidence>
<evidence type="ECO:0000256" key="1">
    <source>
        <dbReference type="ARBA" id="ARBA00001033"/>
    </source>
</evidence>
<dbReference type="Proteomes" id="UP000287865">
    <property type="component" value="Unassembled WGS sequence"/>
</dbReference>
<keyword evidence="6" id="KW-0889">Transcription antitermination</keyword>
<name>A0A327X285_9GAMM</name>
<feature type="binding site" evidence="8">
    <location>
        <position position="86"/>
    </location>
    <ligand>
        <name>Mg(2+)</name>
        <dbReference type="ChEBI" id="CHEBI:18420"/>
        <label>1</label>
        <note>catalytic</note>
    </ligand>
</feature>
<evidence type="ECO:0000256" key="7">
    <source>
        <dbReference type="ARBA" id="ARBA00022842"/>
    </source>
</evidence>
<dbReference type="GO" id="GO:0031564">
    <property type="term" value="P:transcription antitermination"/>
    <property type="evidence" value="ECO:0007669"/>
    <property type="project" value="UniProtKB-KW"/>
</dbReference>
<dbReference type="PRINTS" id="PR01959">
    <property type="entry name" value="SBIMPHPHTASE"/>
</dbReference>
<keyword evidence="6" id="KW-0804">Transcription</keyword>
<dbReference type="PANTHER" id="PTHR20854:SF4">
    <property type="entry name" value="INOSITOL-1-MONOPHOSPHATASE-RELATED"/>
    <property type="match status" value="1"/>
</dbReference>
<evidence type="ECO:0000313" key="12">
    <source>
        <dbReference type="Proteomes" id="UP000249203"/>
    </source>
</evidence>
<comment type="caution">
    <text evidence="10">The sequence shown here is derived from an EMBL/GenBank/DDBJ whole genome shotgun (WGS) entry which is preliminary data.</text>
</comment>
<evidence type="ECO:0000256" key="2">
    <source>
        <dbReference type="ARBA" id="ARBA00001946"/>
    </source>
</evidence>
<keyword evidence="5 9" id="KW-0378">Hydrolase</keyword>
<comment type="catalytic activity">
    <reaction evidence="1 9">
        <text>a myo-inositol phosphate + H2O = myo-inositol + phosphate</text>
        <dbReference type="Rhea" id="RHEA:24056"/>
        <dbReference type="ChEBI" id="CHEBI:15377"/>
        <dbReference type="ChEBI" id="CHEBI:17268"/>
        <dbReference type="ChEBI" id="CHEBI:43474"/>
        <dbReference type="ChEBI" id="CHEBI:84139"/>
        <dbReference type="EC" id="3.1.3.25"/>
    </reaction>
</comment>
<comment type="similarity">
    <text evidence="3 9">Belongs to the inositol monophosphatase superfamily.</text>
</comment>
<dbReference type="GO" id="GO:0007165">
    <property type="term" value="P:signal transduction"/>
    <property type="evidence" value="ECO:0007669"/>
    <property type="project" value="TreeGrafter"/>
</dbReference>
<evidence type="ECO:0000256" key="6">
    <source>
        <dbReference type="ARBA" id="ARBA00022814"/>
    </source>
</evidence>
<dbReference type="PRINTS" id="PR00377">
    <property type="entry name" value="IMPHPHTASES"/>
</dbReference>
<dbReference type="InterPro" id="IPR033942">
    <property type="entry name" value="IMPase"/>
</dbReference>
<dbReference type="SUPFAM" id="SSF56655">
    <property type="entry name" value="Carbohydrate phosphatase"/>
    <property type="match status" value="1"/>
</dbReference>
<dbReference type="Proteomes" id="UP000249203">
    <property type="component" value="Unassembled WGS sequence"/>
</dbReference>
<evidence type="ECO:0000256" key="4">
    <source>
        <dbReference type="ARBA" id="ARBA00022723"/>
    </source>
</evidence>
<dbReference type="InterPro" id="IPR000760">
    <property type="entry name" value="Inositol_monophosphatase-like"/>
</dbReference>
<dbReference type="PROSITE" id="PS00630">
    <property type="entry name" value="IMP_2"/>
    <property type="match status" value="1"/>
</dbReference>
<evidence type="ECO:0000256" key="9">
    <source>
        <dbReference type="RuleBase" id="RU364068"/>
    </source>
</evidence>
<dbReference type="CDD" id="cd01639">
    <property type="entry name" value="IMPase"/>
    <property type="match status" value="1"/>
</dbReference>
<reference evidence="11 13" key="1">
    <citation type="journal article" date="2018" name="Front. Microbiol.">
        <title>Genome-Based Analysis Reveals the Taxonomy and Diversity of the Family Idiomarinaceae.</title>
        <authorList>
            <person name="Liu Y."/>
            <person name="Lai Q."/>
            <person name="Shao Z."/>
        </authorList>
    </citation>
    <scope>NUCLEOTIDE SEQUENCE [LARGE SCALE GENOMIC DNA]</scope>
    <source>
        <strain evidence="11 13">CF12-14</strain>
    </source>
</reference>
<dbReference type="PROSITE" id="PS00629">
    <property type="entry name" value="IMP_1"/>
    <property type="match status" value="1"/>
</dbReference>
<keyword evidence="6" id="KW-0805">Transcription regulation</keyword>
<reference evidence="10 12" key="2">
    <citation type="submission" date="2018-06" db="EMBL/GenBank/DDBJ databases">
        <title>Genomic Encyclopedia of Type Strains, Phase III (KMG-III): the genomes of soil and plant-associated and newly described type strains.</title>
        <authorList>
            <person name="Whitman W."/>
        </authorList>
    </citation>
    <scope>NUCLEOTIDE SEQUENCE [LARGE SCALE GENOMIC DNA]</scope>
    <source>
        <strain evidence="10 12">CGMCC 1.15366</strain>
    </source>
</reference>
<feature type="binding site" evidence="8">
    <location>
        <position position="67"/>
    </location>
    <ligand>
        <name>Mg(2+)</name>
        <dbReference type="ChEBI" id="CHEBI:18420"/>
        <label>1</label>
        <note>catalytic</note>
    </ligand>
</feature>
<dbReference type="EC" id="3.1.3.25" evidence="9"/>
<keyword evidence="7 8" id="KW-0460">Magnesium</keyword>
<sequence length="267" mass="29090">MHPMLNIAVRAARAAGKVIMKSVAQQEKLTIEGKGQNDFVTNVDRASEAVIIETIRKSYPNHSILAEESGEMIGSDSDYLWVIDPIDGTTNFMRGIPHFCISIALVVKGQAQQAVVFDPVRDELFTATRGGGAQLNGYRIRTTKVKSLEDTILATGFPFKMKHIMPEYQAVFAKFFEQAGDVRRMGSAALDLAYVAAGRYDGYWEAGLKFWDLAAGDLLVREAGGLVTDFAGGMNHHASGNIVAASPKALQAMVTQMRPLLPKALLK</sequence>
<feature type="binding site" evidence="8">
    <location>
        <position position="212"/>
    </location>
    <ligand>
        <name>Mg(2+)</name>
        <dbReference type="ChEBI" id="CHEBI:18420"/>
        <label>1</label>
        <note>catalytic</note>
    </ligand>
</feature>
<dbReference type="FunFam" id="3.30.540.10:FF:000003">
    <property type="entry name" value="Inositol-1-monophosphatase"/>
    <property type="match status" value="1"/>
</dbReference>
<accession>A0A327X285</accession>
<evidence type="ECO:0000313" key="10">
    <source>
        <dbReference type="EMBL" id="RAK00661.1"/>
    </source>
</evidence>
<proteinExistence type="inferred from homology"/>
<evidence type="ECO:0000256" key="8">
    <source>
        <dbReference type="PIRSR" id="PIRSR600760-2"/>
    </source>
</evidence>
<dbReference type="PANTHER" id="PTHR20854">
    <property type="entry name" value="INOSITOL MONOPHOSPHATASE"/>
    <property type="match status" value="1"/>
</dbReference>
<dbReference type="GO" id="GO:0046872">
    <property type="term" value="F:metal ion binding"/>
    <property type="evidence" value="ECO:0007669"/>
    <property type="project" value="UniProtKB-KW"/>
</dbReference>
<organism evidence="10 12">
    <name type="scientific">Aliidiomarina maris</name>
    <dbReference type="NCBI Taxonomy" id="531312"/>
    <lineage>
        <taxon>Bacteria</taxon>
        <taxon>Pseudomonadati</taxon>
        <taxon>Pseudomonadota</taxon>
        <taxon>Gammaproteobacteria</taxon>
        <taxon>Alteromonadales</taxon>
        <taxon>Idiomarinaceae</taxon>
        <taxon>Aliidiomarina</taxon>
    </lineage>
</organism>
<dbReference type="GO" id="GO:0006020">
    <property type="term" value="P:inositol metabolic process"/>
    <property type="evidence" value="ECO:0007669"/>
    <property type="project" value="TreeGrafter"/>
</dbReference>
<gene>
    <name evidence="10" type="ORF">B0I24_10286</name>
    <name evidence="11" type="ORF">CWE07_05145</name>
</gene>
<evidence type="ECO:0000256" key="3">
    <source>
        <dbReference type="ARBA" id="ARBA00009759"/>
    </source>
</evidence>
<keyword evidence="13" id="KW-1185">Reference proteome</keyword>
<evidence type="ECO:0000313" key="13">
    <source>
        <dbReference type="Proteomes" id="UP000287865"/>
    </source>
</evidence>
<dbReference type="InterPro" id="IPR020583">
    <property type="entry name" value="Inositol_monoP_metal-BS"/>
</dbReference>
<protein>
    <recommendedName>
        <fullName evidence="9">Inositol-1-monophosphatase</fullName>
        <ecNumber evidence="9">3.1.3.25</ecNumber>
    </recommendedName>
</protein>
<keyword evidence="4 8" id="KW-0479">Metal-binding</keyword>
<dbReference type="AlphaFoldDB" id="A0A327X285"/>
<dbReference type="OrthoDB" id="9785695at2"/>
<dbReference type="InterPro" id="IPR020550">
    <property type="entry name" value="Inositol_monophosphatase_CS"/>
</dbReference>
<dbReference type="EMBL" id="PIPK01000003">
    <property type="protein sequence ID" value="RUO27331.1"/>
    <property type="molecule type" value="Genomic_DNA"/>
</dbReference>
<dbReference type="Pfam" id="PF00459">
    <property type="entry name" value="Inositol_P"/>
    <property type="match status" value="1"/>
</dbReference>
<dbReference type="Gene3D" id="3.30.540.10">
    <property type="entry name" value="Fructose-1,6-Bisphosphatase, subunit A, domain 1"/>
    <property type="match status" value="1"/>
</dbReference>
<comment type="cofactor">
    <cofactor evidence="2 8 9">
        <name>Mg(2+)</name>
        <dbReference type="ChEBI" id="CHEBI:18420"/>
    </cofactor>
</comment>